<dbReference type="HOGENOM" id="CLU_597701_0_0_1"/>
<keyword evidence="3" id="KW-1185">Reference proteome</keyword>
<protein>
    <recommendedName>
        <fullName evidence="4">RNase H type-1 domain-containing protein</fullName>
    </recommendedName>
</protein>
<evidence type="ECO:0000313" key="3">
    <source>
        <dbReference type="Proteomes" id="UP000026961"/>
    </source>
</evidence>
<accession>A0A0E0BLK3</accession>
<sequence length="458" mass="50148">MPVGEFADFGMDVGTVSPSPLANVGGSQPRWKKPGEGYLKINVDGAFSGIAQNLVAGASSSEIAIAVAAGSGNLQNVSEPSQAEAETCLQAFKFASDAAQLHNEPNPDDNLPSRLRRPPPPPRWMPATDEGTASTVSASSAASTEAGRALDAVARRVRQRPHRLDDERSSAWASAQHTYPARTTAATTIDDDDGNDLTTMSSESEDDGDRRISRLRLPPVTARVAPQPGGAKGAMPRHGRPSLRLRCPASVTKLAMANCRWKMKNARRRRDGSEPWTSTRRRYDTSASSSTSRCDRELRTWRREVDLRLVDNRSRRVATAFWQLTHNAIAIAGEESLGAAAVAALVNLDRLELDLRHNAPCSRKRSAVAMANLLHCCSIAALRFRDYSSRSLLLQFRYKLDFDKSVDLFVHRSSKPKLSLDDDDEEEEETNCFGSQLANFFAENAMVLEEINVDDGNQ</sequence>
<feature type="compositionally biased region" description="Low complexity" evidence="1">
    <location>
        <begin position="132"/>
        <end position="146"/>
    </location>
</feature>
<feature type="region of interest" description="Disordered" evidence="1">
    <location>
        <begin position="265"/>
        <end position="289"/>
    </location>
</feature>
<name>A0A0E0BLK3_9ORYZ</name>
<reference evidence="2" key="1">
    <citation type="submission" date="2015-04" db="UniProtKB">
        <authorList>
            <consortium name="EnsemblPlants"/>
        </authorList>
    </citation>
    <scope>IDENTIFICATION</scope>
</reference>
<proteinExistence type="predicted"/>
<dbReference type="Gramene" id="OGLUM11G20310.1">
    <property type="protein sequence ID" value="OGLUM11G20310.1"/>
    <property type="gene ID" value="OGLUM11G20310"/>
</dbReference>
<reference evidence="2" key="2">
    <citation type="submission" date="2018-05" db="EMBL/GenBank/DDBJ databases">
        <title>OgluRS3 (Oryza glumaepatula Reference Sequence Version 3).</title>
        <authorList>
            <person name="Zhang J."/>
            <person name="Kudrna D."/>
            <person name="Lee S."/>
            <person name="Talag J."/>
            <person name="Welchert J."/>
            <person name="Wing R.A."/>
        </authorList>
    </citation>
    <scope>NUCLEOTIDE SEQUENCE [LARGE SCALE GENOMIC DNA]</scope>
</reference>
<dbReference type="EnsemblPlants" id="OGLUM11G20310.1">
    <property type="protein sequence ID" value="OGLUM11G20310.1"/>
    <property type="gene ID" value="OGLUM11G20310"/>
</dbReference>
<feature type="region of interest" description="Disordered" evidence="1">
    <location>
        <begin position="222"/>
        <end position="243"/>
    </location>
</feature>
<evidence type="ECO:0000256" key="1">
    <source>
        <dbReference type="SAM" id="MobiDB-lite"/>
    </source>
</evidence>
<evidence type="ECO:0000313" key="2">
    <source>
        <dbReference type="EnsemblPlants" id="OGLUM11G20310.1"/>
    </source>
</evidence>
<dbReference type="Proteomes" id="UP000026961">
    <property type="component" value="Chromosome 11"/>
</dbReference>
<evidence type="ECO:0008006" key="4">
    <source>
        <dbReference type="Google" id="ProtNLM"/>
    </source>
</evidence>
<organism evidence="2">
    <name type="scientific">Oryza glumipatula</name>
    <dbReference type="NCBI Taxonomy" id="40148"/>
    <lineage>
        <taxon>Eukaryota</taxon>
        <taxon>Viridiplantae</taxon>
        <taxon>Streptophyta</taxon>
        <taxon>Embryophyta</taxon>
        <taxon>Tracheophyta</taxon>
        <taxon>Spermatophyta</taxon>
        <taxon>Magnoliopsida</taxon>
        <taxon>Liliopsida</taxon>
        <taxon>Poales</taxon>
        <taxon>Poaceae</taxon>
        <taxon>BOP clade</taxon>
        <taxon>Oryzoideae</taxon>
        <taxon>Oryzeae</taxon>
        <taxon>Oryzinae</taxon>
        <taxon>Oryza</taxon>
    </lineage>
</organism>
<feature type="region of interest" description="Disordered" evidence="1">
    <location>
        <begin position="100"/>
        <end position="209"/>
    </location>
</feature>
<dbReference type="AlphaFoldDB" id="A0A0E0BLK3"/>